<dbReference type="GO" id="GO:0000271">
    <property type="term" value="P:polysaccharide biosynthetic process"/>
    <property type="evidence" value="ECO:0007669"/>
    <property type="project" value="TreeGrafter"/>
</dbReference>
<dbReference type="InterPro" id="IPR000653">
    <property type="entry name" value="DegT/StrS_aminotransferase"/>
</dbReference>
<dbReference type="CDD" id="cd00616">
    <property type="entry name" value="AHBA_syn"/>
    <property type="match status" value="1"/>
</dbReference>
<evidence type="ECO:0000313" key="6">
    <source>
        <dbReference type="EMBL" id="ADU20944.1"/>
    </source>
</evidence>
<dbReference type="KEGG" id="ral:Rumal_0389"/>
<gene>
    <name evidence="6" type="ordered locus">Rumal_0389</name>
</gene>
<dbReference type="PIRSF" id="PIRSF000390">
    <property type="entry name" value="PLP_StrS"/>
    <property type="match status" value="1"/>
</dbReference>
<dbReference type="HOGENOM" id="CLU_033332_1_0_9"/>
<dbReference type="SUPFAM" id="SSF53383">
    <property type="entry name" value="PLP-dependent transferases"/>
    <property type="match status" value="1"/>
</dbReference>
<feature type="active site" description="Proton acceptor" evidence="3">
    <location>
        <position position="201"/>
    </location>
</feature>
<evidence type="ECO:0000256" key="1">
    <source>
        <dbReference type="ARBA" id="ARBA00022898"/>
    </source>
</evidence>
<dbReference type="Proteomes" id="UP000006919">
    <property type="component" value="Chromosome"/>
</dbReference>
<feature type="modified residue" description="N6-(pyridoxal phosphate)lysine" evidence="4">
    <location>
        <position position="201"/>
    </location>
</feature>
<dbReference type="GO" id="GO:0030170">
    <property type="term" value="F:pyridoxal phosphate binding"/>
    <property type="evidence" value="ECO:0007669"/>
    <property type="project" value="TreeGrafter"/>
</dbReference>
<keyword evidence="6" id="KW-0032">Aminotransferase</keyword>
<dbReference type="STRING" id="697329.Rumal_0389"/>
<proteinExistence type="inferred from homology"/>
<evidence type="ECO:0000256" key="5">
    <source>
        <dbReference type="RuleBase" id="RU004508"/>
    </source>
</evidence>
<dbReference type="Gene3D" id="3.40.640.10">
    <property type="entry name" value="Type I PLP-dependent aspartate aminotransferase-like (Major domain)"/>
    <property type="match status" value="1"/>
</dbReference>
<dbReference type="eggNOG" id="COG0399">
    <property type="taxonomic scope" value="Bacteria"/>
</dbReference>
<evidence type="ECO:0000256" key="4">
    <source>
        <dbReference type="PIRSR" id="PIRSR000390-2"/>
    </source>
</evidence>
<name>E6UEI9_RUMA7</name>
<dbReference type="InterPro" id="IPR015421">
    <property type="entry name" value="PyrdxlP-dep_Trfase_major"/>
</dbReference>
<dbReference type="EMBL" id="CP002403">
    <property type="protein sequence ID" value="ADU20944.1"/>
    <property type="molecule type" value="Genomic_DNA"/>
</dbReference>
<comment type="similarity">
    <text evidence="2 5">Belongs to the DegT/DnrJ/EryC1 family.</text>
</comment>
<dbReference type="Pfam" id="PF01041">
    <property type="entry name" value="DegT_DnrJ_EryC1"/>
    <property type="match status" value="1"/>
</dbReference>
<evidence type="ECO:0000256" key="3">
    <source>
        <dbReference type="PIRSR" id="PIRSR000390-1"/>
    </source>
</evidence>
<dbReference type="PANTHER" id="PTHR30244:SF9">
    <property type="entry name" value="PROTEIN RV3402C"/>
    <property type="match status" value="1"/>
</dbReference>
<dbReference type="PANTHER" id="PTHR30244">
    <property type="entry name" value="TRANSAMINASE"/>
    <property type="match status" value="1"/>
</dbReference>
<sequence>MQMNSNDNNYSKLIDKYVTGKILVTRSSMPGYEEYCEEIRDIWDTRWLTNMGSKHKQLQAGLIEYLGVEKLDLLTNGHMALELTMQALGLTGEVITTPFTFASTTHAIVRNGLTPVFCDIDPEDFTMDVTKLESLITDKTSAIVPVHVYGNVCNVEEIQRIADKHGLKVIYDAAHTFGETYKGKGIGSFGDVSCFSFHATKVFNTIEGGAVCFKDQAFGDKIYDLKNFGIHGPEIVESVGANAKMNEFCAAMGICNLRHVDEEIAKRKAVVERYHERLDSTDGIMLNKISPDVKPNYAYLPAVFDADRFGSSRDEVFDELAKHNIFARKYFYPLTNTFDCFKGKFDANDTPVALKVSKSVLTLPLYADLTTEQVDVICDIILSCKK</sequence>
<dbReference type="GO" id="GO:0008483">
    <property type="term" value="F:transaminase activity"/>
    <property type="evidence" value="ECO:0007669"/>
    <property type="project" value="UniProtKB-KW"/>
</dbReference>
<keyword evidence="6" id="KW-0808">Transferase</keyword>
<keyword evidence="1 4" id="KW-0663">Pyridoxal phosphate</keyword>
<dbReference type="AlphaFoldDB" id="E6UEI9"/>
<dbReference type="InterPro" id="IPR015424">
    <property type="entry name" value="PyrdxlP-dep_Trfase"/>
</dbReference>
<protein>
    <submittedName>
        <fullName evidence="6">DegT/DnrJ/EryC1/StrS aminotransferase</fullName>
    </submittedName>
</protein>
<evidence type="ECO:0000256" key="2">
    <source>
        <dbReference type="ARBA" id="ARBA00037999"/>
    </source>
</evidence>
<organism evidence="6 7">
    <name type="scientific">Ruminococcus albus (strain ATCC 27210 / DSM 20455 / JCM 14654 / NCDO 2250 / 7)</name>
    <dbReference type="NCBI Taxonomy" id="697329"/>
    <lineage>
        <taxon>Bacteria</taxon>
        <taxon>Bacillati</taxon>
        <taxon>Bacillota</taxon>
        <taxon>Clostridia</taxon>
        <taxon>Eubacteriales</taxon>
        <taxon>Oscillospiraceae</taxon>
        <taxon>Ruminococcus</taxon>
    </lineage>
</organism>
<reference evidence="6 7" key="1">
    <citation type="journal article" date="2011" name="J. Bacteriol.">
        <title>Complete genome of the cellulolytic ruminal bacterium Ruminococcus albus 7.</title>
        <authorList>
            <person name="Suen G."/>
            <person name="Stevenson D.M."/>
            <person name="Bruce D.C."/>
            <person name="Chertkov O."/>
            <person name="Copeland A."/>
            <person name="Cheng J.F."/>
            <person name="Detter C."/>
            <person name="Detter J.C."/>
            <person name="Goodwin L.A."/>
            <person name="Han C.S."/>
            <person name="Hauser L.J."/>
            <person name="Ivanova N.N."/>
            <person name="Kyrpides N.C."/>
            <person name="Land M.L."/>
            <person name="Lapidus A."/>
            <person name="Lucas S."/>
            <person name="Ovchinnikova G."/>
            <person name="Pitluck S."/>
            <person name="Tapia R."/>
            <person name="Woyke T."/>
            <person name="Boyum J."/>
            <person name="Mead D."/>
            <person name="Weimer P.J."/>
        </authorList>
    </citation>
    <scope>NUCLEOTIDE SEQUENCE [LARGE SCALE GENOMIC DNA]</scope>
    <source>
        <strain evidence="7">ATCC 27210 / DSM 20455 / JCM 14654 / NCDO 2250 / 7</strain>
    </source>
</reference>
<evidence type="ECO:0000313" key="7">
    <source>
        <dbReference type="Proteomes" id="UP000006919"/>
    </source>
</evidence>
<accession>E6UEI9</accession>